<feature type="compositionally biased region" description="Low complexity" evidence="1">
    <location>
        <begin position="40"/>
        <end position="66"/>
    </location>
</feature>
<accession>A0A855UC68</accession>
<sequence length="1426" mass="156011">MKQTKWQRLATIGLCSSLVINAFSGATAVAETITIESSPTVASSAKEATSASSATPESTESSQETTETSREEVTQETVEQEDTTEIAQEENLLEPSGIQAKIMPRAFVWAATGTTNRTTVRLNDVVDYRMKLENITTDDTNSDIVGPIRIESKLAAGMTRPTSVIIKVGPEEQNVVIGEGSHNANSGGEYFVWTESTRTVTAFINRLHGRTSGNTGYIKTLYFQTRITSGTHNEKKYIDSTIRFNGFGAVNRRNEMTYVDRFSGNLGLKGNLKFYDEDGVASKEQMSLSINPVLFKSTNSRVEGTLLRYPLTMTNAGSGLYRFDTGLKNIGTSNGGSWFFFSNDIAINFATATTNRIDKIVLAPPKATLPDSRTGVMTSRAYTSTTYTRSNYDISTYNFTKATGKTWRITNRSSNSGVSTNIMFSNNLVGTTGQFNKGNSGATINYYIYYKKLYENFVNSNGQKITPPSGFTQGKRTVINSEAYTFKQSGTLPDTYQADGKTYKFKGWYKGKTKPNTLTTTKAPSYAVTYNNDDDLTVVYEEIEFFDFPALTYQFGFVDESGKRVDASTIGLTYDKWRGELLTNNVNDWKTVSLEKGQVAPTKNNLKEIAYPAQSLEILSDRSTQYSAANLTFTLPKYYGKISVYNKSGTFDAGYLFPNIQNNNSSEPSVEGLHKNLSSWFELKKSGNQSFVFNKPIPAAPIDVQVPAYLREIVYNPDLISNTAVYYVIDKPVYYYLTNRKVTENFVDTSGAKITPPTGFTQGKQTAITSDPYTFKQAGTLPDTYTTGGKTYKFKGWYKGKTKTEPLTTTKAPSYGVTYNDNDDLNVVYEEVTAIYPGFYAQFVDEQGKAFTNSLTLSENYTEFLRKTGTTVFETKGAFYPMVGKRDATVTNKYKIETTSSVAVPNNYWTAMPADIANRGYALNNLDITNQMKYVDKIETTDTHTTMYDYTGVSDIGGKPNNASQTELNPIDKTFVKQTDNTFAIKSIWGNGTFSHIVPKMLLLAESGSFSRLFGFDGTPDYKQTVNYKVTRKQVTENFVDANGAKITAPTGFTQGNKIPMTSNTFKYTAAKALPATYTAGGKTYTFQGWYKGKTKPNTLTTSTTPTYNTTFDGNDDMTAIYKEEVPKASVALTRTTAETVTSGGNVTWRATITNTSQAPLTTATIKKSTAWTTGLAAPTAMIVTPAGGTAKTVPVTATTWTNGVSLGTDIPVGKSATVQFTTKATGTAGQVLRAGITTSGNYSGVSTSATVRVKDNDQAIVTPTAEGFISVPTFNFGQVGVAGSTQQHSLKKAADYYGNGTRNPYLRIKKTQANWSLTAQLSQPKSATDSLPTATRLLLGAAPVSSFSNYNQPTELKNAVGTTSAISLNANNTATRIIANQQFTGSNIYQLDFTFNNVKLEVPANQGVKGQQYQAAITWNLVTGP</sequence>
<feature type="signal peptide" evidence="2">
    <location>
        <begin position="1"/>
        <end position="28"/>
    </location>
</feature>
<reference evidence="4 6" key="1">
    <citation type="submission" date="2018-04" db="EMBL/GenBank/DDBJ databases">
        <authorList>
            <person name="Van Tyne D."/>
        </authorList>
    </citation>
    <scope>NUCLEOTIDE SEQUENCE [LARGE SCALE GENOMIC DNA]</scope>
    <source>
        <strain evidence="4 6">B2535</strain>
    </source>
</reference>
<comment type="caution">
    <text evidence="4">The sequence shown here is derived from an EMBL/GenBank/DDBJ whole genome shotgun (WGS) entry which is preliminary data.</text>
</comment>
<feature type="domain" description="WxL" evidence="3">
    <location>
        <begin position="1271"/>
        <end position="1426"/>
    </location>
</feature>
<evidence type="ECO:0000259" key="3">
    <source>
        <dbReference type="Pfam" id="PF13731"/>
    </source>
</evidence>
<evidence type="ECO:0000256" key="1">
    <source>
        <dbReference type="SAM" id="MobiDB-lite"/>
    </source>
</evidence>
<dbReference type="Proteomes" id="UP000244140">
    <property type="component" value="Unassembled WGS sequence"/>
</dbReference>
<evidence type="ECO:0000313" key="5">
    <source>
        <dbReference type="EMBL" id="STP63982.1"/>
    </source>
</evidence>
<feature type="chain" id="PRO_5044442494" evidence="2">
    <location>
        <begin position="29"/>
        <end position="1426"/>
    </location>
</feature>
<feature type="region of interest" description="Disordered" evidence="1">
    <location>
        <begin position="38"/>
        <end position="95"/>
    </location>
</feature>
<gene>
    <name evidence="4" type="ORF">DAI13_15250</name>
    <name evidence="5" type="ORF">NCTC13379_00843</name>
</gene>
<dbReference type="RefSeq" id="WP_010714147.1">
    <property type="nucleotide sequence ID" value="NZ_CP039296.1"/>
</dbReference>
<evidence type="ECO:0000256" key="2">
    <source>
        <dbReference type="SAM" id="SignalP"/>
    </source>
</evidence>
<name>A0A855UC68_ENTFL</name>
<evidence type="ECO:0000313" key="4">
    <source>
        <dbReference type="EMBL" id="PTN79047.1"/>
    </source>
</evidence>
<dbReference type="Proteomes" id="UP000254396">
    <property type="component" value="Unassembled WGS sequence"/>
</dbReference>
<evidence type="ECO:0000313" key="7">
    <source>
        <dbReference type="Proteomes" id="UP000254396"/>
    </source>
</evidence>
<organism evidence="4 6">
    <name type="scientific">Enterococcus faecalis</name>
    <name type="common">Streptococcus faecalis</name>
    <dbReference type="NCBI Taxonomy" id="1351"/>
    <lineage>
        <taxon>Bacteria</taxon>
        <taxon>Bacillati</taxon>
        <taxon>Bacillota</taxon>
        <taxon>Bacilli</taxon>
        <taxon>Lactobacillales</taxon>
        <taxon>Enterococcaceae</taxon>
        <taxon>Enterococcus</taxon>
    </lineage>
</organism>
<keyword evidence="2" id="KW-0732">Signal</keyword>
<reference evidence="5 7" key="2">
    <citation type="submission" date="2018-06" db="EMBL/GenBank/DDBJ databases">
        <authorList>
            <consortium name="Pathogen Informatics"/>
            <person name="Doyle S."/>
        </authorList>
    </citation>
    <scope>NUCLEOTIDE SEQUENCE [LARGE SCALE GENOMIC DNA]</scope>
    <source>
        <strain evidence="5 7">NCTC13379</strain>
    </source>
</reference>
<feature type="compositionally biased region" description="Acidic residues" evidence="1">
    <location>
        <begin position="78"/>
        <end position="92"/>
    </location>
</feature>
<dbReference type="InterPro" id="IPR027994">
    <property type="entry name" value="WxL_dom"/>
</dbReference>
<evidence type="ECO:0000313" key="6">
    <source>
        <dbReference type="Proteomes" id="UP000244140"/>
    </source>
</evidence>
<dbReference type="EMBL" id="UGIX01000001">
    <property type="protein sequence ID" value="STP63982.1"/>
    <property type="molecule type" value="Genomic_DNA"/>
</dbReference>
<dbReference type="Pfam" id="PF13731">
    <property type="entry name" value="WxL"/>
    <property type="match status" value="1"/>
</dbReference>
<dbReference type="EMBL" id="PZZH01000001">
    <property type="protein sequence ID" value="PTN79047.1"/>
    <property type="molecule type" value="Genomic_DNA"/>
</dbReference>
<protein>
    <submittedName>
        <fullName evidence="4">WxL domain-containing protein</fullName>
    </submittedName>
</protein>
<proteinExistence type="predicted"/>